<evidence type="ECO:0000313" key="1">
    <source>
        <dbReference type="EMBL" id="KAJ8630567.1"/>
    </source>
</evidence>
<comment type="caution">
    <text evidence="1">The sequence shown here is derived from an EMBL/GenBank/DDBJ whole genome shotgun (WGS) entry which is preliminary data.</text>
</comment>
<organism evidence="1 2">
    <name type="scientific">Persea americana</name>
    <name type="common">Avocado</name>
    <dbReference type="NCBI Taxonomy" id="3435"/>
    <lineage>
        <taxon>Eukaryota</taxon>
        <taxon>Viridiplantae</taxon>
        <taxon>Streptophyta</taxon>
        <taxon>Embryophyta</taxon>
        <taxon>Tracheophyta</taxon>
        <taxon>Spermatophyta</taxon>
        <taxon>Magnoliopsida</taxon>
        <taxon>Magnoliidae</taxon>
        <taxon>Laurales</taxon>
        <taxon>Lauraceae</taxon>
        <taxon>Persea</taxon>
    </lineage>
</organism>
<protein>
    <submittedName>
        <fullName evidence="1">Uncharacterized protein</fullName>
    </submittedName>
</protein>
<dbReference type="Proteomes" id="UP001234297">
    <property type="component" value="Chromosome 7"/>
</dbReference>
<proteinExistence type="predicted"/>
<name>A0ACC2LAK9_PERAE</name>
<gene>
    <name evidence="1" type="ORF">MRB53_023890</name>
</gene>
<keyword evidence="2" id="KW-1185">Reference proteome</keyword>
<evidence type="ECO:0000313" key="2">
    <source>
        <dbReference type="Proteomes" id="UP001234297"/>
    </source>
</evidence>
<reference evidence="1 2" key="1">
    <citation type="journal article" date="2022" name="Hortic Res">
        <title>A haplotype resolved chromosomal level avocado genome allows analysis of novel avocado genes.</title>
        <authorList>
            <person name="Nath O."/>
            <person name="Fletcher S.J."/>
            <person name="Hayward A."/>
            <person name="Shaw L.M."/>
            <person name="Masouleh A.K."/>
            <person name="Furtado A."/>
            <person name="Henry R.J."/>
            <person name="Mitter N."/>
        </authorList>
    </citation>
    <scope>NUCLEOTIDE SEQUENCE [LARGE SCALE GENOMIC DNA]</scope>
    <source>
        <strain evidence="2">cv. Hass</strain>
    </source>
</reference>
<sequence length="50" mass="5962">MLSFVDMIWSCTEERNSRVIDNKQMSVKREPKPRVLGTACWISYSWLNRV</sequence>
<dbReference type="EMBL" id="CM056815">
    <property type="protein sequence ID" value="KAJ8630567.1"/>
    <property type="molecule type" value="Genomic_DNA"/>
</dbReference>
<accession>A0ACC2LAK9</accession>